<evidence type="ECO:0000256" key="1">
    <source>
        <dbReference type="SAM" id="Phobius"/>
    </source>
</evidence>
<dbReference type="OrthoDB" id="34798at10239"/>
<keyword evidence="1" id="KW-0472">Membrane</keyword>
<dbReference type="GeneID" id="26636109"/>
<feature type="transmembrane region" description="Helical" evidence="1">
    <location>
        <begin position="46"/>
        <end position="64"/>
    </location>
</feature>
<dbReference type="RefSeq" id="YP_009209690.1">
    <property type="nucleotide sequence ID" value="NC_028924.1"/>
</dbReference>
<keyword evidence="1" id="KW-1133">Transmembrane helix</keyword>
<dbReference type="EMBL" id="KR136259">
    <property type="protein sequence ID" value="AKG94204.1"/>
    <property type="molecule type" value="Genomic_DNA"/>
</dbReference>
<feature type="transmembrane region" description="Helical" evidence="1">
    <location>
        <begin position="15"/>
        <end position="34"/>
    </location>
</feature>
<evidence type="ECO:0000313" key="3">
    <source>
        <dbReference type="Proteomes" id="UP000204415"/>
    </source>
</evidence>
<dbReference type="Proteomes" id="UP000204415">
    <property type="component" value="Segment"/>
</dbReference>
<evidence type="ECO:0000313" key="2">
    <source>
        <dbReference type="EMBL" id="AKG94204.1"/>
    </source>
</evidence>
<proteinExistence type="predicted"/>
<gene>
    <name evidence="2" type="ORF">P12002L_0030</name>
</gene>
<accession>A0A0F7IN57</accession>
<organism evidence="2 3">
    <name type="scientific">Polaribacter phage P12002L</name>
    <dbReference type="NCBI Taxonomy" id="1647386"/>
    <lineage>
        <taxon>Viruses</taxon>
        <taxon>Duplodnaviria</taxon>
        <taxon>Heunggongvirae</taxon>
        <taxon>Uroviricota</taxon>
        <taxon>Caudoviricetes</taxon>
        <taxon>Incheonvirus</taxon>
        <taxon>Incheonvirus P12002L</taxon>
    </lineage>
</organism>
<dbReference type="KEGG" id="vg:26636109"/>
<reference evidence="2 3" key="1">
    <citation type="journal article" date="2015" name="Stand. Genomic Sci.">
        <title>Complete genome sequences of bacteriophages P12002L and P12002S, two lytic phages that infect a marine Polaribacter strain.</title>
        <authorList>
            <person name="Kang I."/>
            <person name="Jang H."/>
            <person name="Cho J.-C."/>
        </authorList>
    </citation>
    <scope>NUCLEOTIDE SEQUENCE [LARGE SCALE GENOMIC DNA]</scope>
</reference>
<keyword evidence="1" id="KW-0812">Transmembrane</keyword>
<keyword evidence="3" id="KW-1185">Reference proteome</keyword>
<sequence length="95" mass="10762">MNKLKETRETFVESMWIWVFQIIGLIMFVAPLYLPIRAYFFETKEVSALTMYDIYIAIVGVFLARGGKSVGTVINNIGVVIINVIKKVSGEKNVD</sequence>
<name>A0A0F7IN57_9CAUD</name>
<protein>
    <submittedName>
        <fullName evidence="2">Uncharacterized protein</fullName>
    </submittedName>
</protein>